<evidence type="ECO:0008006" key="7">
    <source>
        <dbReference type="Google" id="ProtNLM"/>
    </source>
</evidence>
<dbReference type="SUPFAM" id="SSF53383">
    <property type="entry name" value="PLP-dependent transferases"/>
    <property type="match status" value="1"/>
</dbReference>
<proteinExistence type="inferred from homology"/>
<comment type="cofactor">
    <cofactor evidence="1">
        <name>pyridoxal 5'-phosphate</name>
        <dbReference type="ChEBI" id="CHEBI:597326"/>
    </cofactor>
</comment>
<protein>
    <recommendedName>
        <fullName evidence="7">Aminotransferase</fullName>
    </recommendedName>
</protein>
<dbReference type="PANTHER" id="PTHR43094">
    <property type="entry name" value="AMINOTRANSFERASE"/>
    <property type="match status" value="1"/>
</dbReference>
<sequence>MAASSQIAQEQQRSAVLHRDIHHIPKQAVRGEGSYIFLENGQKILDATGGAAVSCLGHGNDQVNQAIVAQINQISYCHTAFFGIKTFEELAALMVNSTGNRLTKLFVISSGSEAMEAAMKLARQYFLELSTPQPQRTRFIARRQSYHGTTLGALSMGGHVSRRELFEPLLLPNVSHVSPCYAYRGRKDGESDEDYVARLANELDAEFQRVGPETVCAFVAEPVVGAALGCVPAVPGYLQAMKRVCEKYGALLILDEVMSGMGRCGTLHAWEQEGVVPDIQTIGKGFGGGYLPIAGVLIGEHIVDTLDKGTGVFRHGQTYQGHPVACAAALAVQKIIREQNLLENVRAMGALLESELKRRLKDHPNVGDIRGRGLFWGIEFVKDKKTKEPFDPKLGVSARVQNTALEPAYGISLYAGAGTVDGVRGDHILIAPPYNTTKEEIELIASLTQRVIEDVFSKISTS</sequence>
<dbReference type="GO" id="GO:0008483">
    <property type="term" value="F:transaminase activity"/>
    <property type="evidence" value="ECO:0007669"/>
    <property type="project" value="InterPro"/>
</dbReference>
<evidence type="ECO:0000256" key="2">
    <source>
        <dbReference type="ARBA" id="ARBA00008954"/>
    </source>
</evidence>
<dbReference type="PANTHER" id="PTHR43094:SF2">
    <property type="entry name" value="AMINOTRANSFERASE, CLASS III (AFU_ORTHOLOGUE AFUA_1G16810)"/>
    <property type="match status" value="1"/>
</dbReference>
<keyword evidence="3 4" id="KW-0663">Pyridoxal phosphate</keyword>
<dbReference type="EMBL" id="LASV01000316">
    <property type="protein sequence ID" value="KKA19784.1"/>
    <property type="molecule type" value="Genomic_DNA"/>
</dbReference>
<name>A0A0F4YNG6_RASE3</name>
<evidence type="ECO:0000256" key="1">
    <source>
        <dbReference type="ARBA" id="ARBA00001933"/>
    </source>
</evidence>
<dbReference type="FunFam" id="3.40.640.10:FF:000004">
    <property type="entry name" value="Acetylornithine aminotransferase"/>
    <property type="match status" value="1"/>
</dbReference>
<dbReference type="Gene3D" id="3.40.640.10">
    <property type="entry name" value="Type I PLP-dependent aspartate aminotransferase-like (Major domain)"/>
    <property type="match status" value="1"/>
</dbReference>
<dbReference type="GO" id="GO:0005829">
    <property type="term" value="C:cytosol"/>
    <property type="evidence" value="ECO:0007669"/>
    <property type="project" value="TreeGrafter"/>
</dbReference>
<dbReference type="InterPro" id="IPR015424">
    <property type="entry name" value="PyrdxlP-dep_Trfase"/>
</dbReference>
<dbReference type="CDD" id="cd00610">
    <property type="entry name" value="OAT_like"/>
    <property type="match status" value="1"/>
</dbReference>
<dbReference type="AlphaFoldDB" id="A0A0F4YNG6"/>
<dbReference type="InterPro" id="IPR015422">
    <property type="entry name" value="PyrdxlP-dep_Trfase_small"/>
</dbReference>
<dbReference type="InterPro" id="IPR005814">
    <property type="entry name" value="Aminotrans_3"/>
</dbReference>
<comment type="similarity">
    <text evidence="2 4">Belongs to the class-III pyridoxal-phosphate-dependent aminotransferase family.</text>
</comment>
<evidence type="ECO:0000256" key="4">
    <source>
        <dbReference type="RuleBase" id="RU003560"/>
    </source>
</evidence>
<reference evidence="5 6" key="1">
    <citation type="submission" date="2015-04" db="EMBL/GenBank/DDBJ databases">
        <authorList>
            <person name="Heijne W.H."/>
            <person name="Fedorova N.D."/>
            <person name="Nierman W.C."/>
            <person name="Vollebregt A.W."/>
            <person name="Zhao Z."/>
            <person name="Wu L."/>
            <person name="Kumar M."/>
            <person name="Stam H."/>
            <person name="van den Berg M.A."/>
            <person name="Pel H.J."/>
        </authorList>
    </citation>
    <scope>NUCLEOTIDE SEQUENCE [LARGE SCALE GENOMIC DNA]</scope>
    <source>
        <strain evidence="5 6">CBS 393.64</strain>
    </source>
</reference>
<dbReference type="PIRSF" id="PIRSF000521">
    <property type="entry name" value="Transaminase_4ab_Lys_Orn"/>
    <property type="match status" value="1"/>
</dbReference>
<dbReference type="OrthoDB" id="5419315at2759"/>
<keyword evidence="6" id="KW-1185">Reference proteome</keyword>
<dbReference type="GeneID" id="25318521"/>
<evidence type="ECO:0000313" key="6">
    <source>
        <dbReference type="Proteomes" id="UP000053958"/>
    </source>
</evidence>
<evidence type="ECO:0000313" key="5">
    <source>
        <dbReference type="EMBL" id="KKA19784.1"/>
    </source>
</evidence>
<organism evidence="5 6">
    <name type="scientific">Rasamsonia emersonii (strain ATCC 16479 / CBS 393.64 / IMI 116815)</name>
    <dbReference type="NCBI Taxonomy" id="1408163"/>
    <lineage>
        <taxon>Eukaryota</taxon>
        <taxon>Fungi</taxon>
        <taxon>Dikarya</taxon>
        <taxon>Ascomycota</taxon>
        <taxon>Pezizomycotina</taxon>
        <taxon>Eurotiomycetes</taxon>
        <taxon>Eurotiomycetidae</taxon>
        <taxon>Eurotiales</taxon>
        <taxon>Trichocomaceae</taxon>
        <taxon>Rasamsonia</taxon>
    </lineage>
</organism>
<dbReference type="InterPro" id="IPR015421">
    <property type="entry name" value="PyrdxlP-dep_Trfase_major"/>
</dbReference>
<dbReference type="STRING" id="1408163.A0A0F4YNG6"/>
<dbReference type="NCBIfam" id="NF005685">
    <property type="entry name" value="PRK07483.1"/>
    <property type="match status" value="1"/>
</dbReference>
<dbReference type="Proteomes" id="UP000053958">
    <property type="component" value="Unassembled WGS sequence"/>
</dbReference>
<accession>A0A0F4YNG6</accession>
<evidence type="ECO:0000256" key="3">
    <source>
        <dbReference type="ARBA" id="ARBA00022898"/>
    </source>
</evidence>
<dbReference type="Pfam" id="PF00202">
    <property type="entry name" value="Aminotran_3"/>
    <property type="match status" value="1"/>
</dbReference>
<dbReference type="GO" id="GO:0030170">
    <property type="term" value="F:pyridoxal phosphate binding"/>
    <property type="evidence" value="ECO:0007669"/>
    <property type="project" value="InterPro"/>
</dbReference>
<dbReference type="Gene3D" id="3.90.1150.10">
    <property type="entry name" value="Aspartate Aminotransferase, domain 1"/>
    <property type="match status" value="1"/>
</dbReference>
<dbReference type="RefSeq" id="XP_013326396.1">
    <property type="nucleotide sequence ID" value="XM_013470942.1"/>
</dbReference>
<gene>
    <name evidence="5" type="ORF">T310_6209</name>
</gene>
<comment type="caution">
    <text evidence="5">The sequence shown here is derived from an EMBL/GenBank/DDBJ whole genome shotgun (WGS) entry which is preliminary data.</text>
</comment>